<organism evidence="1 2">
    <name type="scientific">Photobacterium angustum</name>
    <dbReference type="NCBI Taxonomy" id="661"/>
    <lineage>
        <taxon>Bacteria</taxon>
        <taxon>Pseudomonadati</taxon>
        <taxon>Pseudomonadota</taxon>
        <taxon>Gammaproteobacteria</taxon>
        <taxon>Vibrionales</taxon>
        <taxon>Vibrionaceae</taxon>
        <taxon>Photobacterium</taxon>
    </lineage>
</organism>
<dbReference type="AlphaFoldDB" id="A0A2S7VJJ7"/>
<dbReference type="OrthoDB" id="9871196at2"/>
<protein>
    <submittedName>
        <fullName evidence="1">Uncharacterized protein</fullName>
    </submittedName>
</protein>
<evidence type="ECO:0000313" key="1">
    <source>
        <dbReference type="EMBL" id="PQJ61830.1"/>
    </source>
</evidence>
<gene>
    <name evidence="1" type="ORF">BTO08_16305</name>
</gene>
<dbReference type="PROSITE" id="PS51257">
    <property type="entry name" value="PROKAR_LIPOPROTEIN"/>
    <property type="match status" value="1"/>
</dbReference>
<reference evidence="1 2" key="1">
    <citation type="submission" date="2016-12" db="EMBL/GenBank/DDBJ databases">
        <title>Diversity of luminous bacteria.</title>
        <authorList>
            <person name="Yoshizawa S."/>
            <person name="Kogure K."/>
        </authorList>
    </citation>
    <scope>NUCLEOTIDE SEQUENCE [LARGE SCALE GENOMIC DNA]</scope>
    <source>
        <strain evidence="1 2">LC1-200</strain>
    </source>
</reference>
<comment type="caution">
    <text evidence="1">The sequence shown here is derived from an EMBL/GenBank/DDBJ whole genome shotgun (WGS) entry which is preliminary data.</text>
</comment>
<proteinExistence type="predicted"/>
<name>A0A2S7VJJ7_PHOAN</name>
<sequence>MKKKIKFFILVIIAIYSCKVFAAKLELLPITYDSHNSSFILSEFAEDTIDGRLLNLADIKSPRTAEQVLAKYYWLLKNGNTDKASSLYYIDDDSQEEFIKAIKSKKLKLEGFKNLSEVKINHIQRWSSFVYFWITFISDTGQKFSLKEKVNCTSECKIVFTRFLEKNEIDELLELNLFTYKMLEGKIYRRVSQSDLIDFTKVTVNHPKDLGGVNKTYPMSFYLNFDKTYSKKIISRKDDCNITYKSNVELAMCVFLNKFESINVLEPEKLAKFISEVRGISYREAIVVMRYSGKHIEKKFYQPKPFIQWVTSWSAVKLLGSLENESTYFLFFKPKFESGREGPIQVVTFDKINDPNYSTAIYGNNGEDTYLYFQNEVFLTELSNIIGE</sequence>
<accession>A0A2S7VJJ7</accession>
<dbReference type="RefSeq" id="WP_105061689.1">
    <property type="nucleotide sequence ID" value="NZ_MSCJ01000003.1"/>
</dbReference>
<evidence type="ECO:0000313" key="2">
    <source>
        <dbReference type="Proteomes" id="UP000238730"/>
    </source>
</evidence>
<dbReference type="EMBL" id="MSCJ01000003">
    <property type="protein sequence ID" value="PQJ61830.1"/>
    <property type="molecule type" value="Genomic_DNA"/>
</dbReference>
<dbReference type="Proteomes" id="UP000238730">
    <property type="component" value="Unassembled WGS sequence"/>
</dbReference>